<evidence type="ECO:0000259" key="1">
    <source>
        <dbReference type="SMART" id="SM00849"/>
    </source>
</evidence>
<dbReference type="PANTHER" id="PTHR43546">
    <property type="entry name" value="UPF0173 METAL-DEPENDENT HYDROLASE MJ1163-RELATED"/>
    <property type="match status" value="1"/>
</dbReference>
<evidence type="ECO:0000313" key="2">
    <source>
        <dbReference type="EMBL" id="MBB5132599.1"/>
    </source>
</evidence>
<dbReference type="InterPro" id="IPR001279">
    <property type="entry name" value="Metallo-B-lactamas"/>
</dbReference>
<accession>A0A840P0U6</accession>
<proteinExistence type="predicted"/>
<dbReference type="RefSeq" id="WP_185049571.1">
    <property type="nucleotide sequence ID" value="NZ_BAABIX010000003.1"/>
</dbReference>
<reference evidence="2 3" key="1">
    <citation type="submission" date="2020-08" db="EMBL/GenBank/DDBJ databases">
        <title>Genomic Encyclopedia of Type Strains, Phase IV (KMG-IV): sequencing the most valuable type-strain genomes for metagenomic binning, comparative biology and taxonomic classification.</title>
        <authorList>
            <person name="Goeker M."/>
        </authorList>
    </citation>
    <scope>NUCLEOTIDE SEQUENCE [LARGE SCALE GENOMIC DNA]</scope>
    <source>
        <strain evidence="2 3">DSM 45615</strain>
    </source>
</reference>
<dbReference type="EMBL" id="JACHGN010000004">
    <property type="protein sequence ID" value="MBB5132599.1"/>
    <property type="molecule type" value="Genomic_DNA"/>
</dbReference>
<feature type="domain" description="Metallo-beta-lactamase" evidence="1">
    <location>
        <begin position="7"/>
        <end position="171"/>
    </location>
</feature>
<name>A0A840P0U6_9ACTN</name>
<gene>
    <name evidence="2" type="ORF">HNP84_002315</name>
</gene>
<dbReference type="Gene3D" id="3.60.15.10">
    <property type="entry name" value="Ribonuclease Z/Hydroxyacylglutathione hydrolase-like"/>
    <property type="match status" value="1"/>
</dbReference>
<comment type="caution">
    <text evidence="2">The sequence shown here is derived from an EMBL/GenBank/DDBJ whole genome shotgun (WGS) entry which is preliminary data.</text>
</comment>
<dbReference type="SMART" id="SM00849">
    <property type="entry name" value="Lactamase_B"/>
    <property type="match status" value="1"/>
</dbReference>
<dbReference type="InterPro" id="IPR036866">
    <property type="entry name" value="RibonucZ/Hydroxyglut_hydro"/>
</dbReference>
<dbReference type="Proteomes" id="UP000578449">
    <property type="component" value="Unassembled WGS sequence"/>
</dbReference>
<keyword evidence="3" id="KW-1185">Reference proteome</keyword>
<dbReference type="InterPro" id="IPR050114">
    <property type="entry name" value="UPF0173_UPF0282_UlaG_hydrolase"/>
</dbReference>
<protein>
    <submittedName>
        <fullName evidence="2">L-ascorbate metabolism protein UlaG (Beta-lactamase superfamily)</fullName>
    </submittedName>
</protein>
<organism evidence="2 3">
    <name type="scientific">Thermocatellispora tengchongensis</name>
    <dbReference type="NCBI Taxonomy" id="1073253"/>
    <lineage>
        <taxon>Bacteria</taxon>
        <taxon>Bacillati</taxon>
        <taxon>Actinomycetota</taxon>
        <taxon>Actinomycetes</taxon>
        <taxon>Streptosporangiales</taxon>
        <taxon>Streptosporangiaceae</taxon>
        <taxon>Thermocatellispora</taxon>
    </lineage>
</organism>
<dbReference type="Pfam" id="PF13483">
    <property type="entry name" value="Lactamase_B_3"/>
    <property type="match status" value="1"/>
</dbReference>
<dbReference type="SUPFAM" id="SSF56281">
    <property type="entry name" value="Metallo-hydrolase/oxidoreductase"/>
    <property type="match status" value="1"/>
</dbReference>
<evidence type="ECO:0000313" key="3">
    <source>
        <dbReference type="Proteomes" id="UP000578449"/>
    </source>
</evidence>
<dbReference type="PANTHER" id="PTHR43546:SF3">
    <property type="entry name" value="UPF0173 METAL-DEPENDENT HYDROLASE MJ1163"/>
    <property type="match status" value="1"/>
</dbReference>
<sequence>MKLTKYTHACVRLEKDGRVLVIDPGSFSEAEALDGADAVLITHEHFDHLDPERLARLPATAEIWTCEAVAGRLTEVAATVRTVRDGDGFETAGFRVDVVGEWHALNHPDMPIVQNVGFKVDGDVYYPGDAFTLPGGEVGTLLVPMTAPWLKLPEVIEFLRTVRPARAYSTHDGIYNETGLKLVDTWLGMEAGKQRADIRRLTPGESVEL</sequence>
<dbReference type="AlphaFoldDB" id="A0A840P0U6"/>